<dbReference type="EMBL" id="QREI01000011">
    <property type="protein sequence ID" value="REE07795.1"/>
    <property type="molecule type" value="Genomic_DNA"/>
</dbReference>
<keyword evidence="3" id="KW-1185">Reference proteome</keyword>
<keyword evidence="1" id="KW-0472">Membrane</keyword>
<gene>
    <name evidence="2" type="ORF">DFQ09_111125</name>
</gene>
<accession>A0A3D9LKL3</accession>
<evidence type="ECO:0000313" key="3">
    <source>
        <dbReference type="Proteomes" id="UP000256919"/>
    </source>
</evidence>
<protein>
    <submittedName>
        <fullName evidence="2">Uncharacterized protein</fullName>
    </submittedName>
</protein>
<name>A0A3D9LKL3_9FLAO</name>
<dbReference type="AlphaFoldDB" id="A0A3D9LKL3"/>
<dbReference type="Proteomes" id="UP000256919">
    <property type="component" value="Unassembled WGS sequence"/>
</dbReference>
<sequence length="369" mass="43063">MNRRLVKLIILGILSSAFVVILFMISEHEVHRNNAFIRRYPHQPIYKMYDIAIKYNSYYIAGFDTGNLYLGNKTAPLHLLQVNLKTKDTSSIKIKLDRVDLPFRSIKVKMYPPYFFMMDGSVPYIFRGKIGDWKASLWMKDKAYFDQSIPIDTNRVFMSTISSKTQMITLGLIEKNIKEDFEVLLSSDILEKQIDGTFDVDGLMTISPDYKTLGYVYFYRNEFMIMDSNLNLLKRSRTIDTVKKAQIRISKTDNNGASKMSAPPLIVNNMVTVYDDFLFINSNRLGKYESKDVLKEALIVDVYNWDRETYEFSFYIYNIGKESAKEFGIYNNSLVALIDNKLSVYGLREHFFNKDLVRNYPQTENMQSK</sequence>
<proteinExistence type="predicted"/>
<keyword evidence="1" id="KW-0812">Transmembrane</keyword>
<feature type="transmembrane region" description="Helical" evidence="1">
    <location>
        <begin position="5"/>
        <end position="25"/>
    </location>
</feature>
<evidence type="ECO:0000256" key="1">
    <source>
        <dbReference type="SAM" id="Phobius"/>
    </source>
</evidence>
<evidence type="ECO:0000313" key="2">
    <source>
        <dbReference type="EMBL" id="REE07795.1"/>
    </source>
</evidence>
<keyword evidence="1" id="KW-1133">Transmembrane helix</keyword>
<reference evidence="2 3" key="1">
    <citation type="submission" date="2018-07" db="EMBL/GenBank/DDBJ databases">
        <title>Genomic Encyclopedia of Type Strains, Phase III (KMG-III): the genomes of soil and plant-associated and newly described type strains.</title>
        <authorList>
            <person name="Whitman W."/>
        </authorList>
    </citation>
    <scope>NUCLEOTIDE SEQUENCE [LARGE SCALE GENOMIC DNA]</scope>
    <source>
        <strain evidence="2 3">CECT 7948</strain>
    </source>
</reference>
<organism evidence="2 3">
    <name type="scientific">Winogradskyella pacifica</name>
    <dbReference type="NCBI Taxonomy" id="664642"/>
    <lineage>
        <taxon>Bacteria</taxon>
        <taxon>Pseudomonadati</taxon>
        <taxon>Bacteroidota</taxon>
        <taxon>Flavobacteriia</taxon>
        <taxon>Flavobacteriales</taxon>
        <taxon>Flavobacteriaceae</taxon>
        <taxon>Winogradskyella</taxon>
    </lineage>
</organism>
<comment type="caution">
    <text evidence="2">The sequence shown here is derived from an EMBL/GenBank/DDBJ whole genome shotgun (WGS) entry which is preliminary data.</text>
</comment>